<comment type="caution">
    <text evidence="1">The sequence shown here is derived from an EMBL/GenBank/DDBJ whole genome shotgun (WGS) entry which is preliminary data.</text>
</comment>
<protein>
    <submittedName>
        <fullName evidence="1">Uncharacterized protein</fullName>
    </submittedName>
</protein>
<reference evidence="1 2" key="1">
    <citation type="journal article" date="2019" name="Nat. Microbiol.">
        <title>Mediterranean grassland soil C-N compound turnover is dependent on rainfall and depth, and is mediated by genomically divergent microorganisms.</title>
        <authorList>
            <person name="Diamond S."/>
            <person name="Andeer P.F."/>
            <person name="Li Z."/>
            <person name="Crits-Christoph A."/>
            <person name="Burstein D."/>
            <person name="Anantharaman K."/>
            <person name="Lane K.R."/>
            <person name="Thomas B.C."/>
            <person name="Pan C."/>
            <person name="Northen T.R."/>
            <person name="Banfield J.F."/>
        </authorList>
    </citation>
    <scope>NUCLEOTIDE SEQUENCE [LARGE SCALE GENOMIC DNA]</scope>
    <source>
        <strain evidence="1">WS_2</strain>
    </source>
</reference>
<dbReference type="EMBL" id="VBOS01000548">
    <property type="protein sequence ID" value="TMQ47131.1"/>
    <property type="molecule type" value="Genomic_DNA"/>
</dbReference>
<gene>
    <name evidence="1" type="ORF">E6K72_14285</name>
</gene>
<evidence type="ECO:0000313" key="2">
    <source>
        <dbReference type="Proteomes" id="UP000317716"/>
    </source>
</evidence>
<evidence type="ECO:0000313" key="1">
    <source>
        <dbReference type="EMBL" id="TMQ47131.1"/>
    </source>
</evidence>
<dbReference type="AlphaFoldDB" id="A0A538S703"/>
<dbReference type="Proteomes" id="UP000317716">
    <property type="component" value="Unassembled WGS sequence"/>
</dbReference>
<accession>A0A538S703</accession>
<organism evidence="1 2">
    <name type="scientific">Eiseniibacteriota bacterium</name>
    <dbReference type="NCBI Taxonomy" id="2212470"/>
    <lineage>
        <taxon>Bacteria</taxon>
        <taxon>Candidatus Eiseniibacteriota</taxon>
    </lineage>
</organism>
<sequence length="178" mass="18126">MIPALLIVDLLAAAVGEAATPVPDPATLDALRADLTQAKIVRVTSASGTQMLRDVRLDSLGIASTRWGAGAGARPALFTSRDAMPPPAPRPISWSDISRIETGSTNVPIAALKGLVVGGLLGYAVWATIPTGEDGGQGPAGVIIGVPALAGLALGAWLGSERYHWSAVYPRATAPSSK</sequence>
<name>A0A538S703_UNCEI</name>
<proteinExistence type="predicted"/>